<dbReference type="Proteomes" id="UP000024635">
    <property type="component" value="Unassembled WGS sequence"/>
</dbReference>
<dbReference type="STRING" id="53326.A0A016T383"/>
<proteinExistence type="predicted"/>
<dbReference type="EMBL" id="JARK01001479">
    <property type="protein sequence ID" value="EYB97071.1"/>
    <property type="molecule type" value="Genomic_DNA"/>
</dbReference>
<gene>
    <name evidence="1" type="primary">Acey_s0143.g2372</name>
    <name evidence="1" type="ORF">Y032_0143g2372</name>
</gene>
<dbReference type="OrthoDB" id="5876815at2759"/>
<comment type="caution">
    <text evidence="1">The sequence shown here is derived from an EMBL/GenBank/DDBJ whole genome shotgun (WGS) entry which is preliminary data.</text>
</comment>
<accession>A0A016T383</accession>
<protein>
    <submittedName>
        <fullName evidence="1">Uncharacterized protein</fullName>
    </submittedName>
</protein>
<evidence type="ECO:0000313" key="1">
    <source>
        <dbReference type="EMBL" id="EYB97071.1"/>
    </source>
</evidence>
<name>A0A016T383_9BILA</name>
<reference evidence="2" key="1">
    <citation type="journal article" date="2015" name="Nat. Genet.">
        <title>The genome and transcriptome of the zoonotic hookworm Ancylostoma ceylanicum identify infection-specific gene families.</title>
        <authorList>
            <person name="Schwarz E.M."/>
            <person name="Hu Y."/>
            <person name="Antoshechkin I."/>
            <person name="Miller M.M."/>
            <person name="Sternberg P.W."/>
            <person name="Aroian R.V."/>
        </authorList>
    </citation>
    <scope>NUCLEOTIDE SEQUENCE</scope>
    <source>
        <strain evidence="2">HY135</strain>
    </source>
</reference>
<organism evidence="1 2">
    <name type="scientific">Ancylostoma ceylanicum</name>
    <dbReference type="NCBI Taxonomy" id="53326"/>
    <lineage>
        <taxon>Eukaryota</taxon>
        <taxon>Metazoa</taxon>
        <taxon>Ecdysozoa</taxon>
        <taxon>Nematoda</taxon>
        <taxon>Chromadorea</taxon>
        <taxon>Rhabditida</taxon>
        <taxon>Rhabditina</taxon>
        <taxon>Rhabditomorpha</taxon>
        <taxon>Strongyloidea</taxon>
        <taxon>Ancylostomatidae</taxon>
        <taxon>Ancylostomatinae</taxon>
        <taxon>Ancylostoma</taxon>
    </lineage>
</organism>
<evidence type="ECO:0000313" key="2">
    <source>
        <dbReference type="Proteomes" id="UP000024635"/>
    </source>
</evidence>
<dbReference type="AlphaFoldDB" id="A0A016T383"/>
<keyword evidence="2" id="KW-1185">Reference proteome</keyword>
<sequence length="75" mass="8686">MFQLFPVKIRHLLEGQDECSRHFRTMIRNYNSGLAMASMTANIDIPRGGGPYCFRVHARYITPSEPCDLFLDNHQ</sequence>